<keyword evidence="3" id="KW-1185">Reference proteome</keyword>
<sequence>MAVLEITLAVILTLLGFAILAILLTRWTQRKQKEIDVSRYSSEQSASLLDCEDGRGFQHSYSTESGTSYDDREGYKGNYTPSANSLGDTKGLKATPEPLSGTAGAITGAIGPIMQFTAPIPGATGPIKLSQKTIVQTPGPIVQYTGPSASGSSSGSSIQANAGSTPHAITGSVPQALTGPSSAPGGLPMAPIMISQRTSTRPEKPKIRQEEPAHVAVPIITPISIVIGPVAAVDSSGKITLSPMVIFPGYMDGELAKKSDSKDQILKSRGTTKFQSSQENKGALKKEILFTNSDKSLTSMHKRESKRKAKDIELEKGEIGMEVKVKDSDATIMKRQESQVKVSDMRMTKELEAQEEKSEAEIPQGQEPQAEKSETEIPQGQEAQAEKSEAEIPQGQEPQAEKSEAEIPQGQEAQVEKSEAEIPQGQEAQVEKSETGIPKGQGSKVKKSETRIPKGQGSKVKKSETGIPKGQETQEKRESSEDKEEQDNKKRDAGKNKDTEENDVENKKDDGGKNKVKGKSESKKGKKAEVSLRCKGK</sequence>
<dbReference type="RefSeq" id="XP_072801380.1">
    <property type="nucleotide sequence ID" value="XM_072945279.1"/>
</dbReference>
<dbReference type="PANTHER" id="PTHR14368">
    <property type="entry name" value="TESTIS-EXPRESSED BASIC PROTEIN 1"/>
    <property type="match status" value="1"/>
</dbReference>
<evidence type="ECO:0000313" key="3">
    <source>
        <dbReference type="Proteomes" id="UP001652581"/>
    </source>
</evidence>
<evidence type="ECO:0000313" key="4">
    <source>
        <dbReference type="RefSeq" id="XP_072801380.1"/>
    </source>
</evidence>
<evidence type="ECO:0000256" key="1">
    <source>
        <dbReference type="SAM" id="MobiDB-lite"/>
    </source>
</evidence>
<feature type="region of interest" description="Disordered" evidence="1">
    <location>
        <begin position="60"/>
        <end position="98"/>
    </location>
</feature>
<gene>
    <name evidence="4" type="primary">TSBP1</name>
</gene>
<feature type="compositionally biased region" description="Low complexity" evidence="1">
    <location>
        <begin position="148"/>
        <end position="164"/>
    </location>
</feature>
<feature type="compositionally biased region" description="Basic and acidic residues" evidence="1">
    <location>
        <begin position="472"/>
        <end position="537"/>
    </location>
</feature>
<accession>A0ABM5BY98</accession>
<protein>
    <submittedName>
        <fullName evidence="4">Testis-expressed basic protein 1 isoform X10</fullName>
    </submittedName>
</protein>
<feature type="transmembrane region" description="Helical" evidence="2">
    <location>
        <begin position="6"/>
        <end position="24"/>
    </location>
</feature>
<name>A0ABM5BY98_VICPA</name>
<dbReference type="GeneID" id="102527621"/>
<keyword evidence="2" id="KW-1133">Transmembrane helix</keyword>
<feature type="region of interest" description="Disordered" evidence="1">
    <location>
        <begin position="336"/>
        <end position="537"/>
    </location>
</feature>
<evidence type="ECO:0000256" key="2">
    <source>
        <dbReference type="SAM" id="Phobius"/>
    </source>
</evidence>
<reference evidence="4" key="1">
    <citation type="submission" date="2025-08" db="UniProtKB">
        <authorList>
            <consortium name="RefSeq"/>
        </authorList>
    </citation>
    <scope>IDENTIFICATION</scope>
</reference>
<dbReference type="Proteomes" id="UP001652581">
    <property type="component" value="Chromosome 20"/>
</dbReference>
<organism evidence="3 4">
    <name type="scientific">Vicugna pacos</name>
    <name type="common">Alpaca</name>
    <name type="synonym">Lama pacos</name>
    <dbReference type="NCBI Taxonomy" id="30538"/>
    <lineage>
        <taxon>Eukaryota</taxon>
        <taxon>Metazoa</taxon>
        <taxon>Chordata</taxon>
        <taxon>Craniata</taxon>
        <taxon>Vertebrata</taxon>
        <taxon>Euteleostomi</taxon>
        <taxon>Mammalia</taxon>
        <taxon>Eutheria</taxon>
        <taxon>Laurasiatheria</taxon>
        <taxon>Artiodactyla</taxon>
        <taxon>Tylopoda</taxon>
        <taxon>Camelidae</taxon>
        <taxon>Vicugna</taxon>
    </lineage>
</organism>
<feature type="compositionally biased region" description="Basic and acidic residues" evidence="1">
    <location>
        <begin position="336"/>
        <end position="360"/>
    </location>
</feature>
<proteinExistence type="predicted"/>
<dbReference type="InterPro" id="IPR038754">
    <property type="entry name" value="TSBP1"/>
</dbReference>
<keyword evidence="2" id="KW-0472">Membrane</keyword>
<feature type="region of interest" description="Disordered" evidence="1">
    <location>
        <begin position="144"/>
        <end position="171"/>
    </location>
</feature>
<dbReference type="PANTHER" id="PTHR14368:SF7">
    <property type="entry name" value="TESTIS-EXPRESSED BASIC PROTEIN 1"/>
    <property type="match status" value="1"/>
</dbReference>
<keyword evidence="2" id="KW-0812">Transmembrane</keyword>